<feature type="compositionally biased region" description="Basic and acidic residues" evidence="1">
    <location>
        <begin position="29"/>
        <end position="46"/>
    </location>
</feature>
<accession>A0AAD6J1R4</accession>
<feature type="region of interest" description="Disordered" evidence="1">
    <location>
        <begin position="13"/>
        <end position="49"/>
    </location>
</feature>
<gene>
    <name evidence="2" type="ORF">Dda_4270</name>
</gene>
<evidence type="ECO:0000313" key="3">
    <source>
        <dbReference type="Proteomes" id="UP001221413"/>
    </source>
</evidence>
<evidence type="ECO:0000256" key="1">
    <source>
        <dbReference type="SAM" id="MobiDB-lite"/>
    </source>
</evidence>
<dbReference type="AlphaFoldDB" id="A0AAD6J1R4"/>
<keyword evidence="3" id="KW-1185">Reference proteome</keyword>
<proteinExistence type="predicted"/>
<protein>
    <submittedName>
        <fullName evidence="2">Uncharacterized protein</fullName>
    </submittedName>
</protein>
<evidence type="ECO:0000313" key="2">
    <source>
        <dbReference type="EMBL" id="KAJ6261600.1"/>
    </source>
</evidence>
<organism evidence="2 3">
    <name type="scientific">Drechslerella dactyloides</name>
    <name type="common">Nematode-trapping fungus</name>
    <name type="synonym">Arthrobotrys dactyloides</name>
    <dbReference type="NCBI Taxonomy" id="74499"/>
    <lineage>
        <taxon>Eukaryota</taxon>
        <taxon>Fungi</taxon>
        <taxon>Dikarya</taxon>
        <taxon>Ascomycota</taxon>
        <taxon>Pezizomycotina</taxon>
        <taxon>Orbiliomycetes</taxon>
        <taxon>Orbiliales</taxon>
        <taxon>Orbiliaceae</taxon>
        <taxon>Drechslerella</taxon>
    </lineage>
</organism>
<sequence length="148" mass="15809">MIERLPKEIWLEIQKTVDPDPESNPATKTESKKENKKQQDKAKEATVEGQKTSLSVIKVALAKAAAAKAEAEFSRAPNDISIKSDMATAGGTTSESSVSNEEASIIRPIPVLGALTLSDVSPAALHVLGLEHVTRLLRKATNGRLSPI</sequence>
<dbReference type="EMBL" id="JAQGDS010000004">
    <property type="protein sequence ID" value="KAJ6261600.1"/>
    <property type="molecule type" value="Genomic_DNA"/>
</dbReference>
<reference evidence="2" key="1">
    <citation type="submission" date="2023-01" db="EMBL/GenBank/DDBJ databases">
        <title>The chitinases involved in constricting ring structure development in the nematode-trapping fungus Drechslerella dactyloides.</title>
        <authorList>
            <person name="Wang R."/>
            <person name="Zhang L."/>
            <person name="Tang P."/>
            <person name="Li S."/>
            <person name="Liang L."/>
        </authorList>
    </citation>
    <scope>NUCLEOTIDE SEQUENCE</scope>
    <source>
        <strain evidence="2">YMF1.00031</strain>
    </source>
</reference>
<comment type="caution">
    <text evidence="2">The sequence shown here is derived from an EMBL/GenBank/DDBJ whole genome shotgun (WGS) entry which is preliminary data.</text>
</comment>
<name>A0AAD6J1R4_DREDA</name>
<dbReference type="Proteomes" id="UP001221413">
    <property type="component" value="Unassembled WGS sequence"/>
</dbReference>